<reference evidence="2 3" key="1">
    <citation type="journal article" date="2016" name="Environ. Microbiol.">
        <title>New Methyloceanibacter diversity from North Sea sediments includes methanotroph containing solely the soluble methane monooxygenase.</title>
        <authorList>
            <person name="Vekeman B."/>
            <person name="Kerckhof F.M."/>
            <person name="Cremers G."/>
            <person name="de Vos P."/>
            <person name="Vandamme P."/>
            <person name="Boon N."/>
            <person name="Op den Camp H.J."/>
            <person name="Heylen K."/>
        </authorList>
    </citation>
    <scope>NUCLEOTIDE SEQUENCE [LARGE SCALE GENOMIC DNA]</scope>
    <source>
        <strain evidence="2 3">R-67177</strain>
    </source>
</reference>
<dbReference type="AlphaFoldDB" id="A0A1E3WCN7"/>
<evidence type="ECO:0000256" key="1">
    <source>
        <dbReference type="SAM" id="Phobius"/>
    </source>
</evidence>
<dbReference type="RefSeq" id="WP_069623521.1">
    <property type="nucleotide sequence ID" value="NZ_LPWD01000131.1"/>
</dbReference>
<dbReference type="EMBL" id="LPWD01000131">
    <property type="protein sequence ID" value="ODS03282.1"/>
    <property type="molecule type" value="Genomic_DNA"/>
</dbReference>
<name>A0A1E3WCN7_9HYPH</name>
<accession>A0A1E3WCN7</accession>
<protein>
    <submittedName>
        <fullName evidence="2">Uncharacterized protein</fullName>
    </submittedName>
</protein>
<proteinExistence type="predicted"/>
<keyword evidence="3" id="KW-1185">Reference proteome</keyword>
<evidence type="ECO:0000313" key="3">
    <source>
        <dbReference type="Proteomes" id="UP000095042"/>
    </source>
</evidence>
<sequence length="91" mass="9935">MNEADTAGDGNNPQAAWFLTEASGFIGASARQHKLLGRVAMRMRRRVRPEQLISNSIFGLARHAVTAAIYLGLVYLAKLAFGVSLVFNAMR</sequence>
<evidence type="ECO:0000313" key="2">
    <source>
        <dbReference type="EMBL" id="ODS03282.1"/>
    </source>
</evidence>
<organism evidence="2 3">
    <name type="scientific">Methyloceanibacter marginalis</name>
    <dbReference type="NCBI Taxonomy" id="1774971"/>
    <lineage>
        <taxon>Bacteria</taxon>
        <taxon>Pseudomonadati</taxon>
        <taxon>Pseudomonadota</taxon>
        <taxon>Alphaproteobacteria</taxon>
        <taxon>Hyphomicrobiales</taxon>
        <taxon>Hyphomicrobiaceae</taxon>
        <taxon>Methyloceanibacter</taxon>
    </lineage>
</organism>
<feature type="transmembrane region" description="Helical" evidence="1">
    <location>
        <begin position="67"/>
        <end position="87"/>
    </location>
</feature>
<gene>
    <name evidence="2" type="ORF">AUC71_10480</name>
</gene>
<keyword evidence="1" id="KW-0472">Membrane</keyword>
<keyword evidence="1" id="KW-1133">Transmembrane helix</keyword>
<comment type="caution">
    <text evidence="2">The sequence shown here is derived from an EMBL/GenBank/DDBJ whole genome shotgun (WGS) entry which is preliminary data.</text>
</comment>
<dbReference type="Proteomes" id="UP000095042">
    <property type="component" value="Unassembled WGS sequence"/>
</dbReference>
<keyword evidence="1" id="KW-0812">Transmembrane</keyword>